<keyword evidence="4" id="KW-1185">Reference proteome</keyword>
<sequence length="212" mass="22713">MTATRMVVLGLVRHLQPVHGYGVYRALAGWTPGDAAPMKAGSVYHALRTLAGEGLVAEAGTEPGGPGAARTVYRITGRGDETFLRLLRRQWAQEAAPADAFRHALLFLPDLDPREAAAALRRRARLLDLDAGSVSGGVPGSLPGGPADLPAHLVWLRELARAHVDAEVHWCLRVAERLDLLADEPLGPAEARRYPPHPSARSAPGVTRDWSA</sequence>
<feature type="region of interest" description="Disordered" evidence="1">
    <location>
        <begin position="187"/>
        <end position="212"/>
    </location>
</feature>
<dbReference type="InterPro" id="IPR036390">
    <property type="entry name" value="WH_DNA-bd_sf"/>
</dbReference>
<reference evidence="3" key="2">
    <citation type="submission" date="2022-09" db="EMBL/GenBank/DDBJ databases">
        <title>Biosynthetic gene clusters of Dactylosporangioum fulvum.</title>
        <authorList>
            <person name="Caradec T."/>
        </authorList>
    </citation>
    <scope>NUCLEOTIDE SEQUENCE</scope>
    <source>
        <strain evidence="3">NRRL B-16292</strain>
    </source>
</reference>
<gene>
    <name evidence="3" type="ORF">Dfulv_18505</name>
</gene>
<organism evidence="3 4">
    <name type="scientific">Dactylosporangium fulvum</name>
    <dbReference type="NCBI Taxonomy" id="53359"/>
    <lineage>
        <taxon>Bacteria</taxon>
        <taxon>Bacillati</taxon>
        <taxon>Actinomycetota</taxon>
        <taxon>Actinomycetes</taxon>
        <taxon>Micromonosporales</taxon>
        <taxon>Micromonosporaceae</taxon>
        <taxon>Dactylosporangium</taxon>
    </lineage>
</organism>
<dbReference type="EMBL" id="CP073720">
    <property type="protein sequence ID" value="UWP86122.1"/>
    <property type="molecule type" value="Genomic_DNA"/>
</dbReference>
<name>A0ABY5W7P3_9ACTN</name>
<dbReference type="PANTHER" id="PTHR33169:SF14">
    <property type="entry name" value="TRANSCRIPTIONAL REGULATOR RV3488"/>
    <property type="match status" value="1"/>
</dbReference>
<dbReference type="RefSeq" id="WP_259865169.1">
    <property type="nucleotide sequence ID" value="NZ_BAAAST010000037.1"/>
</dbReference>
<accession>A0ABY5W7P3</accession>
<dbReference type="PANTHER" id="PTHR33169">
    <property type="entry name" value="PADR-FAMILY TRANSCRIPTIONAL REGULATOR"/>
    <property type="match status" value="1"/>
</dbReference>
<reference evidence="3" key="1">
    <citation type="submission" date="2021-04" db="EMBL/GenBank/DDBJ databases">
        <authorList>
            <person name="Hartkoorn R.C."/>
            <person name="Beaudoing E."/>
            <person name="Hot D."/>
        </authorList>
    </citation>
    <scope>NUCLEOTIDE SEQUENCE</scope>
    <source>
        <strain evidence="3">NRRL B-16292</strain>
    </source>
</reference>
<evidence type="ECO:0000256" key="1">
    <source>
        <dbReference type="SAM" id="MobiDB-lite"/>
    </source>
</evidence>
<dbReference type="Pfam" id="PF03551">
    <property type="entry name" value="PadR"/>
    <property type="match status" value="1"/>
</dbReference>
<evidence type="ECO:0000313" key="4">
    <source>
        <dbReference type="Proteomes" id="UP001059617"/>
    </source>
</evidence>
<protein>
    <submittedName>
        <fullName evidence="3">PadR family transcriptional regulator</fullName>
    </submittedName>
</protein>
<dbReference type="Gene3D" id="1.10.10.10">
    <property type="entry name" value="Winged helix-like DNA-binding domain superfamily/Winged helix DNA-binding domain"/>
    <property type="match status" value="1"/>
</dbReference>
<dbReference type="SUPFAM" id="SSF46785">
    <property type="entry name" value="Winged helix' DNA-binding domain"/>
    <property type="match status" value="1"/>
</dbReference>
<evidence type="ECO:0000259" key="2">
    <source>
        <dbReference type="Pfam" id="PF03551"/>
    </source>
</evidence>
<dbReference type="InterPro" id="IPR005149">
    <property type="entry name" value="Tscrpt_reg_PadR_N"/>
</dbReference>
<evidence type="ECO:0000313" key="3">
    <source>
        <dbReference type="EMBL" id="UWP86122.1"/>
    </source>
</evidence>
<feature type="domain" description="Transcription regulator PadR N-terminal" evidence="2">
    <location>
        <begin position="8"/>
        <end position="82"/>
    </location>
</feature>
<dbReference type="InterPro" id="IPR036388">
    <property type="entry name" value="WH-like_DNA-bd_sf"/>
</dbReference>
<proteinExistence type="predicted"/>
<dbReference type="Proteomes" id="UP001059617">
    <property type="component" value="Chromosome"/>
</dbReference>
<dbReference type="InterPro" id="IPR052509">
    <property type="entry name" value="Metal_resp_DNA-bind_regulator"/>
</dbReference>